<name>A0A4R0NKN0_9SPHI</name>
<evidence type="ECO:0000313" key="1">
    <source>
        <dbReference type="EMBL" id="TCD00053.1"/>
    </source>
</evidence>
<accession>A0A4R0NKN0</accession>
<dbReference type="RefSeq" id="WP_165500434.1">
    <property type="nucleotide sequence ID" value="NZ_SJSL01000004.1"/>
</dbReference>
<dbReference type="EMBL" id="SJSL01000004">
    <property type="protein sequence ID" value="TCD00053.1"/>
    <property type="molecule type" value="Genomic_DNA"/>
</dbReference>
<keyword evidence="2" id="KW-1185">Reference proteome</keyword>
<dbReference type="Proteomes" id="UP000293347">
    <property type="component" value="Unassembled WGS sequence"/>
</dbReference>
<evidence type="ECO:0000313" key="2">
    <source>
        <dbReference type="Proteomes" id="UP000293347"/>
    </source>
</evidence>
<organism evidence="1 2">
    <name type="scientific">Pedobacter psychroterrae</name>
    <dbReference type="NCBI Taxonomy" id="2530453"/>
    <lineage>
        <taxon>Bacteria</taxon>
        <taxon>Pseudomonadati</taxon>
        <taxon>Bacteroidota</taxon>
        <taxon>Sphingobacteriia</taxon>
        <taxon>Sphingobacteriales</taxon>
        <taxon>Sphingobacteriaceae</taxon>
        <taxon>Pedobacter</taxon>
    </lineage>
</organism>
<comment type="caution">
    <text evidence="1">The sequence shown here is derived from an EMBL/GenBank/DDBJ whole genome shotgun (WGS) entry which is preliminary data.</text>
</comment>
<proteinExistence type="predicted"/>
<gene>
    <name evidence="1" type="ORF">EZ437_15145</name>
</gene>
<dbReference type="AlphaFoldDB" id="A0A4R0NKN0"/>
<reference evidence="1 2" key="1">
    <citation type="submission" date="2019-02" db="EMBL/GenBank/DDBJ databases">
        <title>Pedobacter sp. RP-1-14 sp. nov., isolated from Arctic soil.</title>
        <authorList>
            <person name="Dahal R.H."/>
        </authorList>
    </citation>
    <scope>NUCLEOTIDE SEQUENCE [LARGE SCALE GENOMIC DNA]</scope>
    <source>
        <strain evidence="1 2">RP-1-14</strain>
    </source>
</reference>
<sequence length="197" mass="22821">MLYFTTAAYAQTKQSNFDLKEFTPFASNDLKFDKIVPESEYLYWRCVHTNAYLKHGQEQVVAESGDKKYARRARKIYSESGFLLSCGPGLCYNYIIAFRKDKTVEIIRADESLKSFIGNVDNIDEVKILARANGLYVSLRRLDTGSYRKIGDDYFLYLFDYLQSCIITDNQDEQSVRASLTSKGKFTLIDRSFYNKK</sequence>
<protein>
    <submittedName>
        <fullName evidence="1">Uncharacterized protein</fullName>
    </submittedName>
</protein>